<sequence>MSGLYLSRLDLRRSSRNVAPLIGLLNPADSAAQMNTGHRLLWTAMPAHLQGRAAEGGAVEGSAGESWAGEGAPFLWRRDPQEDRYYVLGPELGQEESPFFEISSRPFEPQLEPGDLLAFELSVNATVDRKIGTDANGRPLRKRSDVVMDLIHRREAEAGVALQRGTLREAAARDAAVAWLKGQGERSGFALKGLRMEAYRVEQVPRSKGKPARFGVLDLAGLIEVQDPAAFLARLSRGFGRAKAFGCGLMMIRRA</sequence>
<reference evidence="1 2" key="1">
    <citation type="submission" date="2018-06" db="EMBL/GenBank/DDBJ databases">
        <authorList>
            <consortium name="Pathogen Informatics"/>
            <person name="Doyle S."/>
        </authorList>
    </citation>
    <scope>NUCLEOTIDE SEQUENCE [LARGE SCALE GENOMIC DNA]</scope>
    <source>
        <strain evidence="1 2">NCTC13350</strain>
    </source>
</reference>
<gene>
    <name evidence="1" type="ORF">NCTC13350_02510</name>
</gene>
<dbReference type="EMBL" id="UGSK01000001">
    <property type="protein sequence ID" value="SUB01568.1"/>
    <property type="molecule type" value="Genomic_DNA"/>
</dbReference>
<proteinExistence type="predicted"/>
<organism evidence="1 2">
    <name type="scientific">Pannonibacter phragmitetus</name>
    <dbReference type="NCBI Taxonomy" id="121719"/>
    <lineage>
        <taxon>Bacteria</taxon>
        <taxon>Pseudomonadati</taxon>
        <taxon>Pseudomonadota</taxon>
        <taxon>Alphaproteobacteria</taxon>
        <taxon>Hyphomicrobiales</taxon>
        <taxon>Stappiaceae</taxon>
        <taxon>Pannonibacter</taxon>
    </lineage>
</organism>
<dbReference type="OrthoDB" id="9795689at2"/>
<dbReference type="RefSeq" id="WP_019966471.1">
    <property type="nucleotide sequence ID" value="NZ_UGSK01000001.1"/>
</dbReference>
<evidence type="ECO:0000313" key="1">
    <source>
        <dbReference type="EMBL" id="SUB01568.1"/>
    </source>
</evidence>
<protein>
    <submittedName>
        <fullName evidence="1">CRISPR-associated protein Cas6/Cse3/CasE, subtype I-E/ECOLI</fullName>
    </submittedName>
</protein>
<dbReference type="InterPro" id="IPR010179">
    <property type="entry name" value="CRISPR-assoc_prot_Cse3"/>
</dbReference>
<dbReference type="AlphaFoldDB" id="A0A378ZWX1"/>
<evidence type="ECO:0000313" key="2">
    <source>
        <dbReference type="Proteomes" id="UP000255000"/>
    </source>
</evidence>
<accession>A0A378ZWX1</accession>
<dbReference type="Proteomes" id="UP000255000">
    <property type="component" value="Unassembled WGS sequence"/>
</dbReference>
<dbReference type="Pfam" id="PF08798">
    <property type="entry name" value="CRISPR_assoc"/>
    <property type="match status" value="1"/>
</dbReference>
<dbReference type="SMART" id="SM01101">
    <property type="entry name" value="CRISPR_assoc"/>
    <property type="match status" value="1"/>
</dbReference>
<dbReference type="SUPFAM" id="SSF117987">
    <property type="entry name" value="CRISPR-associated protein"/>
    <property type="match status" value="1"/>
</dbReference>
<dbReference type="NCBIfam" id="TIGR01907">
    <property type="entry name" value="casE_Cse3"/>
    <property type="match status" value="1"/>
</dbReference>
<dbReference type="Gene3D" id="3.30.70.1210">
    <property type="entry name" value="Crispr-associated protein, domain 2"/>
    <property type="match status" value="1"/>
</dbReference>
<name>A0A378ZWX1_9HYPH</name>